<organism evidence="2 3">
    <name type="scientific">Mesorhabditis spiculigera</name>
    <dbReference type="NCBI Taxonomy" id="96644"/>
    <lineage>
        <taxon>Eukaryota</taxon>
        <taxon>Metazoa</taxon>
        <taxon>Ecdysozoa</taxon>
        <taxon>Nematoda</taxon>
        <taxon>Chromadorea</taxon>
        <taxon>Rhabditida</taxon>
        <taxon>Rhabditina</taxon>
        <taxon>Rhabditomorpha</taxon>
        <taxon>Rhabditoidea</taxon>
        <taxon>Rhabditidae</taxon>
        <taxon>Mesorhabditinae</taxon>
        <taxon>Mesorhabditis</taxon>
    </lineage>
</organism>
<accession>A0AA36C8J1</accession>
<evidence type="ECO:0000313" key="3">
    <source>
        <dbReference type="Proteomes" id="UP001177023"/>
    </source>
</evidence>
<protein>
    <submittedName>
        <fullName evidence="2">Uncharacterized protein</fullName>
    </submittedName>
</protein>
<feature type="compositionally biased region" description="Basic residues" evidence="1">
    <location>
        <begin position="99"/>
        <end position="112"/>
    </location>
</feature>
<feature type="region of interest" description="Disordered" evidence="1">
    <location>
        <begin position="1"/>
        <end position="26"/>
    </location>
</feature>
<evidence type="ECO:0000256" key="1">
    <source>
        <dbReference type="SAM" id="MobiDB-lite"/>
    </source>
</evidence>
<reference evidence="2" key="1">
    <citation type="submission" date="2023-06" db="EMBL/GenBank/DDBJ databases">
        <authorList>
            <person name="Delattre M."/>
        </authorList>
    </citation>
    <scope>NUCLEOTIDE SEQUENCE</scope>
    <source>
        <strain evidence="2">AF72</strain>
    </source>
</reference>
<dbReference type="EMBL" id="CATQJA010000858">
    <property type="protein sequence ID" value="CAJ0564340.1"/>
    <property type="molecule type" value="Genomic_DNA"/>
</dbReference>
<feature type="non-terminal residue" evidence="2">
    <location>
        <position position="112"/>
    </location>
</feature>
<name>A0AA36C8J1_9BILA</name>
<gene>
    <name evidence="2" type="ORF">MSPICULIGERA_LOCUS3022</name>
</gene>
<evidence type="ECO:0000313" key="2">
    <source>
        <dbReference type="EMBL" id="CAJ0564340.1"/>
    </source>
</evidence>
<sequence length="112" mass="12416">MRTIAPRVSPRANQKTKPTKTKSQRLSAAEKIELDRLAAILPPVARLANPGRDPLRVLHDTAAYIDNLVQLVEARVARGTLSPDVLAQFPTARLPRATAPRKPRRKSLEKKP</sequence>
<dbReference type="Proteomes" id="UP001177023">
    <property type="component" value="Unassembled WGS sequence"/>
</dbReference>
<proteinExistence type="predicted"/>
<dbReference type="AlphaFoldDB" id="A0AA36C8J1"/>
<feature type="region of interest" description="Disordered" evidence="1">
    <location>
        <begin position="92"/>
        <end position="112"/>
    </location>
</feature>
<comment type="caution">
    <text evidence="2">The sequence shown here is derived from an EMBL/GenBank/DDBJ whole genome shotgun (WGS) entry which is preliminary data.</text>
</comment>
<keyword evidence="3" id="KW-1185">Reference proteome</keyword>